<dbReference type="PANTHER" id="PTHR35526">
    <property type="entry name" value="ANTI-SIGMA-F FACTOR RSBW-RELATED"/>
    <property type="match status" value="1"/>
</dbReference>
<accession>A0ABT0ZE72</accession>
<reference evidence="3 4" key="1">
    <citation type="submission" date="2022-05" db="EMBL/GenBank/DDBJ databases">
        <title>Streptomyces sp. nov. RY43-2 isolated from soil of a peat swamp forest.</title>
        <authorList>
            <person name="Kanchanasin P."/>
            <person name="Tanasupawat S."/>
            <person name="Phongsopitanun W."/>
        </authorList>
    </citation>
    <scope>NUCLEOTIDE SEQUENCE [LARGE SCALE GENOMIC DNA]</scope>
    <source>
        <strain evidence="3 4">RY43-2</strain>
    </source>
</reference>
<keyword evidence="1" id="KW-0723">Serine/threonine-protein kinase</keyword>
<dbReference type="Gene3D" id="3.30.565.10">
    <property type="entry name" value="Histidine kinase-like ATPase, C-terminal domain"/>
    <property type="match status" value="1"/>
</dbReference>
<keyword evidence="3" id="KW-0067">ATP-binding</keyword>
<sequence>MASITSRQTGREDWLRPVASATGAPAYTGVIQRDEQAAEDARAMVALALAVWHLEQLAEDATLVVSELMSNAVRHGRGAVVRVTVTRTTSSRVRIAVTDRSRTLPQLQESDLLAEGGRGLRLVNALSSDWGVIRYGWGKRVWSEVSE</sequence>
<dbReference type="EMBL" id="JAMWMR010000010">
    <property type="protein sequence ID" value="MCN9241883.1"/>
    <property type="molecule type" value="Genomic_DNA"/>
</dbReference>
<dbReference type="SUPFAM" id="SSF55874">
    <property type="entry name" value="ATPase domain of HSP90 chaperone/DNA topoisomerase II/histidine kinase"/>
    <property type="match status" value="1"/>
</dbReference>
<dbReference type="PANTHER" id="PTHR35526:SF3">
    <property type="entry name" value="ANTI-SIGMA-F FACTOR RSBW"/>
    <property type="match status" value="1"/>
</dbReference>
<protein>
    <submittedName>
        <fullName evidence="3">ATP-binding protein</fullName>
    </submittedName>
</protein>
<dbReference type="InterPro" id="IPR050267">
    <property type="entry name" value="Anti-sigma-factor_SerPK"/>
</dbReference>
<evidence type="ECO:0000259" key="2">
    <source>
        <dbReference type="Pfam" id="PF13581"/>
    </source>
</evidence>
<evidence type="ECO:0000313" key="4">
    <source>
        <dbReference type="Proteomes" id="UP001523219"/>
    </source>
</evidence>
<dbReference type="Pfam" id="PF13581">
    <property type="entry name" value="HATPase_c_2"/>
    <property type="match status" value="1"/>
</dbReference>
<proteinExistence type="predicted"/>
<dbReference type="CDD" id="cd16936">
    <property type="entry name" value="HATPase_RsbW-like"/>
    <property type="match status" value="1"/>
</dbReference>
<dbReference type="InterPro" id="IPR036890">
    <property type="entry name" value="HATPase_C_sf"/>
</dbReference>
<evidence type="ECO:0000313" key="3">
    <source>
        <dbReference type="EMBL" id="MCN9241883.1"/>
    </source>
</evidence>
<gene>
    <name evidence="3" type="ORF">NGF19_13960</name>
</gene>
<keyword evidence="1" id="KW-0418">Kinase</keyword>
<keyword evidence="3" id="KW-0547">Nucleotide-binding</keyword>
<dbReference type="Proteomes" id="UP001523219">
    <property type="component" value="Unassembled WGS sequence"/>
</dbReference>
<evidence type="ECO:0000256" key="1">
    <source>
        <dbReference type="ARBA" id="ARBA00022527"/>
    </source>
</evidence>
<organism evidence="3 4">
    <name type="scientific">Streptomyces macrolidinus</name>
    <dbReference type="NCBI Taxonomy" id="2952607"/>
    <lineage>
        <taxon>Bacteria</taxon>
        <taxon>Bacillati</taxon>
        <taxon>Actinomycetota</taxon>
        <taxon>Actinomycetes</taxon>
        <taxon>Kitasatosporales</taxon>
        <taxon>Streptomycetaceae</taxon>
        <taxon>Streptomyces</taxon>
    </lineage>
</organism>
<dbReference type="RefSeq" id="WP_252425189.1">
    <property type="nucleotide sequence ID" value="NZ_JAMWMR010000010.1"/>
</dbReference>
<comment type="caution">
    <text evidence="3">The sequence shown here is derived from an EMBL/GenBank/DDBJ whole genome shotgun (WGS) entry which is preliminary data.</text>
</comment>
<name>A0ABT0ZE72_9ACTN</name>
<keyword evidence="4" id="KW-1185">Reference proteome</keyword>
<keyword evidence="1" id="KW-0808">Transferase</keyword>
<dbReference type="GO" id="GO:0005524">
    <property type="term" value="F:ATP binding"/>
    <property type="evidence" value="ECO:0007669"/>
    <property type="project" value="UniProtKB-KW"/>
</dbReference>
<feature type="domain" description="Histidine kinase/HSP90-like ATPase" evidence="2">
    <location>
        <begin position="35"/>
        <end position="132"/>
    </location>
</feature>
<dbReference type="InterPro" id="IPR003594">
    <property type="entry name" value="HATPase_dom"/>
</dbReference>